<organism evidence="3 4">
    <name type="scientific">Branchiostoma lanceolatum</name>
    <name type="common">Common lancelet</name>
    <name type="synonym">Amphioxus lanceolatum</name>
    <dbReference type="NCBI Taxonomy" id="7740"/>
    <lineage>
        <taxon>Eukaryota</taxon>
        <taxon>Metazoa</taxon>
        <taxon>Chordata</taxon>
        <taxon>Cephalochordata</taxon>
        <taxon>Leptocardii</taxon>
        <taxon>Amphioxiformes</taxon>
        <taxon>Branchiostomatidae</taxon>
        <taxon>Branchiostoma</taxon>
    </lineage>
</organism>
<gene>
    <name evidence="3" type="primary">TRIM2</name>
    <name evidence="3" type="ORF">BLAG_LOCUS17161</name>
</gene>
<evidence type="ECO:0000256" key="2">
    <source>
        <dbReference type="PROSITE-ProRule" id="PRU00504"/>
    </source>
</evidence>
<dbReference type="GO" id="GO:0043161">
    <property type="term" value="P:proteasome-mediated ubiquitin-dependent protein catabolic process"/>
    <property type="evidence" value="ECO:0007669"/>
    <property type="project" value="TreeGrafter"/>
</dbReference>
<accession>A0A8J9ZV97</accession>
<dbReference type="EMBL" id="OV696689">
    <property type="protein sequence ID" value="CAH1261863.1"/>
    <property type="molecule type" value="Genomic_DNA"/>
</dbReference>
<dbReference type="InterPro" id="IPR011042">
    <property type="entry name" value="6-blade_b-propeller_TolB-like"/>
</dbReference>
<dbReference type="SUPFAM" id="SSF101898">
    <property type="entry name" value="NHL repeat"/>
    <property type="match status" value="1"/>
</dbReference>
<feature type="repeat" description="NHL" evidence="2">
    <location>
        <begin position="52"/>
        <end position="95"/>
    </location>
</feature>
<protein>
    <submittedName>
        <fullName evidence="3">TRIM2 protein</fullName>
    </submittedName>
</protein>
<proteinExistence type="predicted"/>
<dbReference type="CDD" id="cd05819">
    <property type="entry name" value="NHL"/>
    <property type="match status" value="1"/>
</dbReference>
<evidence type="ECO:0000313" key="4">
    <source>
        <dbReference type="Proteomes" id="UP000838412"/>
    </source>
</evidence>
<reference evidence="3" key="1">
    <citation type="submission" date="2022-01" db="EMBL/GenBank/DDBJ databases">
        <authorList>
            <person name="Braso-Vives M."/>
        </authorList>
    </citation>
    <scope>NUCLEOTIDE SEQUENCE</scope>
</reference>
<dbReference type="PROSITE" id="PS51125">
    <property type="entry name" value="NHL"/>
    <property type="match status" value="1"/>
</dbReference>
<evidence type="ECO:0000256" key="1">
    <source>
        <dbReference type="ARBA" id="ARBA00022737"/>
    </source>
</evidence>
<dbReference type="Gene3D" id="2.120.10.30">
    <property type="entry name" value="TolB, C-terminal domain"/>
    <property type="match status" value="1"/>
</dbReference>
<dbReference type="PANTHER" id="PTHR24104">
    <property type="entry name" value="E3 UBIQUITIN-PROTEIN LIGASE NHLRC1-RELATED"/>
    <property type="match status" value="1"/>
</dbReference>
<keyword evidence="1" id="KW-0677">Repeat</keyword>
<evidence type="ECO:0000313" key="3">
    <source>
        <dbReference type="EMBL" id="CAH1261863.1"/>
    </source>
</evidence>
<dbReference type="OrthoDB" id="10020332at2759"/>
<dbReference type="PANTHER" id="PTHR24104:SF50">
    <property type="entry name" value="SMP-30_GLUCONOLACTONASE_LRE-LIKE REGION DOMAIN-CONTAINING PROTEIN"/>
    <property type="match status" value="1"/>
</dbReference>
<dbReference type="AlphaFoldDB" id="A0A8J9ZV97"/>
<dbReference type="InterPro" id="IPR001258">
    <property type="entry name" value="NHL_repeat"/>
</dbReference>
<keyword evidence="4" id="KW-1185">Reference proteome</keyword>
<dbReference type="Pfam" id="PF01436">
    <property type="entry name" value="NHL"/>
    <property type="match status" value="1"/>
</dbReference>
<dbReference type="InterPro" id="IPR050952">
    <property type="entry name" value="TRIM-NHL_E3_ligases"/>
</dbReference>
<sequence length="322" mass="35174">MDFVFFCPPQTWTATTFTDKTTFGATRHVDYTSSPPTSNYGNYQDPELTVIVFDFGGQGEGAGQFSEPSAVVVSPSNEIFVTDTFNRRVRVFSMTGDYLRQFPAVVSGKQSSGGTMKPTGISIDGEGHLWLAGYSPRSVIVRYTKMGNHLATLHPSTIKRSDIAVDTRHDYVVVTQILRSHGQVELLHFNGTVVRKFRMQQGFPGLVAVGPEGNIFMSDRFTENRVYVFNKTGHYLFSLGDDQAMKVSGLCTDSSGNVLVANWHGGTVELFAGDGRHVRRVVSGMFGVKGVAVGPGGQLVVTDDENDTVAIFSHYRSCITLG</sequence>
<dbReference type="Proteomes" id="UP000838412">
    <property type="component" value="Chromosome 4"/>
</dbReference>
<dbReference type="GO" id="GO:0000209">
    <property type="term" value="P:protein polyubiquitination"/>
    <property type="evidence" value="ECO:0007669"/>
    <property type="project" value="TreeGrafter"/>
</dbReference>
<dbReference type="GO" id="GO:0061630">
    <property type="term" value="F:ubiquitin protein ligase activity"/>
    <property type="evidence" value="ECO:0007669"/>
    <property type="project" value="TreeGrafter"/>
</dbReference>
<name>A0A8J9ZV97_BRALA</name>